<protein>
    <submittedName>
        <fullName evidence="3">VCBS repeat protein</fullName>
    </submittedName>
</protein>
<gene>
    <name evidence="3" type="ORF">CLV71_108199</name>
</gene>
<dbReference type="PANTHER" id="PTHR46580">
    <property type="entry name" value="SENSOR KINASE-RELATED"/>
    <property type="match status" value="1"/>
</dbReference>
<dbReference type="Gene3D" id="2.40.128.340">
    <property type="match status" value="2"/>
</dbReference>
<organism evidence="3 4">
    <name type="scientific">Actinophytocola oryzae</name>
    <dbReference type="NCBI Taxonomy" id="502181"/>
    <lineage>
        <taxon>Bacteria</taxon>
        <taxon>Bacillati</taxon>
        <taxon>Actinomycetota</taxon>
        <taxon>Actinomycetes</taxon>
        <taxon>Pseudonocardiales</taxon>
        <taxon>Pseudonocardiaceae</taxon>
    </lineage>
</organism>
<dbReference type="Proteomes" id="UP000294927">
    <property type="component" value="Unassembled WGS sequence"/>
</dbReference>
<proteinExistence type="predicted"/>
<evidence type="ECO:0000313" key="3">
    <source>
        <dbReference type="EMBL" id="TDV48839.1"/>
    </source>
</evidence>
<sequence length="454" mass="46832">MSRAFTRRATAAALTVLAITALSTTAHAESRPDASPAGDLTVAYTTAACDPSGTTSRDASLATQLNGTLTAKLEGAMTAYRVSCARMVVDAVRDRGLDPRAADIAIATTIVETSIQNVSEEVDHDSLGLFQQRASWGSATNRLNPTWATNAFLDKMISKYPNNSWKTAPIGEVCQAVQVSAFPDRYQVEAGDAQKIVDALWQARATDGADFDADGVGDIFSSATGTLTVWNGRGANNFAAADAVGPGWSAFSRPVAGDFDDDGISDLAAVEGGSTLTIWNGRGGNRFSAAVAVGPGWGDYDSTLFALGDVNGDGHADIGSVKEGTGTLYVWNGRGNNKFAAAVAVGNGWGAYSRPVSGDFDGDGISDLAAVEGGSTLTIWNGRGSNNFAAGVAVGPGWGDYDSALMSLGDVNGDGHDDIASVKEGTGTLYVWNGRGADNFGGSTAVGNGWTPYF</sequence>
<comment type="caution">
    <text evidence="3">The sequence shown here is derived from an EMBL/GenBank/DDBJ whole genome shotgun (WGS) entry which is preliminary data.</text>
</comment>
<dbReference type="Pfam" id="PF13517">
    <property type="entry name" value="FG-GAP_3"/>
    <property type="match status" value="2"/>
</dbReference>
<dbReference type="SUPFAM" id="SSF69318">
    <property type="entry name" value="Integrin alpha N-terminal domain"/>
    <property type="match status" value="1"/>
</dbReference>
<evidence type="ECO:0000256" key="2">
    <source>
        <dbReference type="SAM" id="SignalP"/>
    </source>
</evidence>
<dbReference type="EMBL" id="SOCP01000008">
    <property type="protein sequence ID" value="TDV48839.1"/>
    <property type="molecule type" value="Genomic_DNA"/>
</dbReference>
<keyword evidence="4" id="KW-1185">Reference proteome</keyword>
<evidence type="ECO:0000313" key="4">
    <source>
        <dbReference type="Proteomes" id="UP000294927"/>
    </source>
</evidence>
<dbReference type="InterPro" id="IPR013517">
    <property type="entry name" value="FG-GAP"/>
</dbReference>
<keyword evidence="1 2" id="KW-0732">Signal</keyword>
<dbReference type="InterPro" id="IPR028994">
    <property type="entry name" value="Integrin_alpha_N"/>
</dbReference>
<dbReference type="RefSeq" id="WP_166664216.1">
    <property type="nucleotide sequence ID" value="NZ_SOCP01000008.1"/>
</dbReference>
<name>A0A4R7VIB0_9PSEU</name>
<evidence type="ECO:0000256" key="1">
    <source>
        <dbReference type="ARBA" id="ARBA00022729"/>
    </source>
</evidence>
<reference evidence="3 4" key="1">
    <citation type="submission" date="2019-03" db="EMBL/GenBank/DDBJ databases">
        <title>Genomic Encyclopedia of Archaeal and Bacterial Type Strains, Phase II (KMG-II): from individual species to whole genera.</title>
        <authorList>
            <person name="Goeker M."/>
        </authorList>
    </citation>
    <scope>NUCLEOTIDE SEQUENCE [LARGE SCALE GENOMIC DNA]</scope>
    <source>
        <strain evidence="3 4">DSM 45499</strain>
    </source>
</reference>
<feature type="chain" id="PRO_5020418417" evidence="2">
    <location>
        <begin position="29"/>
        <end position="454"/>
    </location>
</feature>
<accession>A0A4R7VIB0</accession>
<dbReference type="AlphaFoldDB" id="A0A4R7VIB0"/>
<feature type="signal peptide" evidence="2">
    <location>
        <begin position="1"/>
        <end position="28"/>
    </location>
</feature>